<evidence type="ECO:0000313" key="6">
    <source>
        <dbReference type="Proteomes" id="UP001285244"/>
    </source>
</evidence>
<evidence type="ECO:0000313" key="5">
    <source>
        <dbReference type="EMBL" id="MDX8417620.1"/>
    </source>
</evidence>
<feature type="transmembrane region" description="Helical" evidence="1">
    <location>
        <begin position="134"/>
        <end position="153"/>
    </location>
</feature>
<dbReference type="PROSITE" id="PS50112">
    <property type="entry name" value="PAS"/>
    <property type="match status" value="1"/>
</dbReference>
<dbReference type="RefSeq" id="WP_320325905.1">
    <property type="nucleotide sequence ID" value="NZ_JALBUS010000009.1"/>
</dbReference>
<dbReference type="InterPro" id="IPR035965">
    <property type="entry name" value="PAS-like_dom_sf"/>
</dbReference>
<dbReference type="Pfam" id="PF13426">
    <property type="entry name" value="PAS_9"/>
    <property type="match status" value="1"/>
</dbReference>
<dbReference type="Proteomes" id="UP001285244">
    <property type="component" value="Unassembled WGS sequence"/>
</dbReference>
<feature type="domain" description="GGDEF" evidence="4">
    <location>
        <begin position="1544"/>
        <end position="1675"/>
    </location>
</feature>
<comment type="caution">
    <text evidence="5">The sequence shown here is derived from an EMBL/GenBank/DDBJ whole genome shotgun (WGS) entry which is preliminary data.</text>
</comment>
<proteinExistence type="predicted"/>
<dbReference type="SUPFAM" id="SSF55073">
    <property type="entry name" value="Nucleotide cyclase"/>
    <property type="match status" value="4"/>
</dbReference>
<feature type="transmembrane region" description="Helical" evidence="1">
    <location>
        <begin position="76"/>
        <end position="96"/>
    </location>
</feature>
<dbReference type="SMART" id="SM00091">
    <property type="entry name" value="PAS"/>
    <property type="match status" value="2"/>
</dbReference>
<feature type="transmembrane region" description="Helical" evidence="1">
    <location>
        <begin position="160"/>
        <end position="178"/>
    </location>
</feature>
<dbReference type="Gene3D" id="3.20.20.450">
    <property type="entry name" value="EAL domain"/>
    <property type="match status" value="1"/>
</dbReference>
<dbReference type="SUPFAM" id="SSF55785">
    <property type="entry name" value="PYP-like sensor domain (PAS domain)"/>
    <property type="match status" value="2"/>
</dbReference>
<dbReference type="GO" id="GO:0052621">
    <property type="term" value="F:diguanylate cyclase activity"/>
    <property type="evidence" value="ECO:0007669"/>
    <property type="project" value="UniProtKB-EC"/>
</dbReference>
<dbReference type="NCBIfam" id="TIGR00254">
    <property type="entry name" value="GGDEF"/>
    <property type="match status" value="2"/>
</dbReference>
<dbReference type="InterPro" id="IPR035919">
    <property type="entry name" value="EAL_sf"/>
</dbReference>
<dbReference type="Pfam" id="PF13188">
    <property type="entry name" value="PAS_8"/>
    <property type="match status" value="1"/>
</dbReference>
<feature type="domain" description="PAS" evidence="2">
    <location>
        <begin position="1378"/>
        <end position="1426"/>
    </location>
</feature>
<dbReference type="Gene3D" id="3.30.450.20">
    <property type="entry name" value="PAS domain"/>
    <property type="match status" value="2"/>
</dbReference>
<dbReference type="Pfam" id="PF00563">
    <property type="entry name" value="EAL"/>
    <property type="match status" value="1"/>
</dbReference>
<dbReference type="CDD" id="cd01948">
    <property type="entry name" value="EAL"/>
    <property type="match status" value="1"/>
</dbReference>
<dbReference type="SUPFAM" id="SSF141868">
    <property type="entry name" value="EAL domain-like"/>
    <property type="match status" value="1"/>
</dbReference>
<dbReference type="InterPro" id="IPR043128">
    <property type="entry name" value="Rev_trsase/Diguanyl_cyclase"/>
</dbReference>
<dbReference type="InterPro" id="IPR052155">
    <property type="entry name" value="Biofilm_reg_signaling"/>
</dbReference>
<keyword evidence="1" id="KW-0472">Membrane</keyword>
<keyword evidence="1" id="KW-0812">Transmembrane</keyword>
<dbReference type="SMART" id="SM00267">
    <property type="entry name" value="GGDEF"/>
    <property type="match status" value="2"/>
</dbReference>
<protein>
    <submittedName>
        <fullName evidence="5">Diguanylate cyclase</fullName>
        <ecNumber evidence="5">2.7.7.65</ecNumber>
    </submittedName>
</protein>
<dbReference type="Gene3D" id="3.30.70.270">
    <property type="match status" value="4"/>
</dbReference>
<feature type="domain" description="GGDEF" evidence="4">
    <location>
        <begin position="440"/>
        <end position="563"/>
    </location>
</feature>
<feature type="domain" description="GGDEF" evidence="4">
    <location>
        <begin position="249"/>
        <end position="379"/>
    </location>
</feature>
<dbReference type="Pfam" id="PF00990">
    <property type="entry name" value="GGDEF"/>
    <property type="match status" value="3"/>
</dbReference>
<keyword evidence="5" id="KW-0548">Nucleotidyltransferase</keyword>
<keyword evidence="6" id="KW-1185">Reference proteome</keyword>
<dbReference type="PROSITE" id="PS50883">
    <property type="entry name" value="EAL"/>
    <property type="match status" value="1"/>
</dbReference>
<dbReference type="EMBL" id="JALBUS010000009">
    <property type="protein sequence ID" value="MDX8417620.1"/>
    <property type="molecule type" value="Genomic_DNA"/>
</dbReference>
<dbReference type="CDD" id="cd01949">
    <property type="entry name" value="GGDEF"/>
    <property type="match status" value="2"/>
</dbReference>
<dbReference type="PANTHER" id="PTHR44757:SF2">
    <property type="entry name" value="BIOFILM ARCHITECTURE MAINTENANCE PROTEIN MBAA"/>
    <property type="match status" value="1"/>
</dbReference>
<evidence type="ECO:0000259" key="3">
    <source>
        <dbReference type="PROSITE" id="PS50883"/>
    </source>
</evidence>
<gene>
    <name evidence="5" type="ORF">MOZ64_07160</name>
</gene>
<name>A0ABU4WM43_9FIRM</name>
<accession>A0ABU4WM43</accession>
<dbReference type="InterPro" id="IPR001633">
    <property type="entry name" value="EAL_dom"/>
</dbReference>
<evidence type="ECO:0000256" key="1">
    <source>
        <dbReference type="SAM" id="Phobius"/>
    </source>
</evidence>
<feature type="transmembrane region" description="Helical" evidence="1">
    <location>
        <begin position="37"/>
        <end position="56"/>
    </location>
</feature>
<dbReference type="InterPro" id="IPR000014">
    <property type="entry name" value="PAS"/>
</dbReference>
<sequence>MKYKLFHRIHDLYTTKSDSDISFEDPRVKADLYYDDLYYGIISATLICILSLFGLISTFAPYSQGSVLRFVNATQVYILVILTDIIFLFLLARRRIHFQASQLKQIRHLLYWFMGINMVLASLTFYTTEQGSSFFFEYILITMIIYLLPNVLMTTQIRNMIINLISVAIVLGSTHHIIATQDMFDIISLHLICCFVNWIRLQNFFSIETHKFTIEQKQDELYHNSRTDELTELLNRTALRDDFPYFIGKPICIAMIDLDFFKKYNDAYGHAYGDTVLTLTGKYLKTIFDRKGEHCYRYGGDEFMVIAEESDADLFYDKLKNFEKRLETRPDEIEINCSIGYCEGMPHSTSELRSLIRVADRYLYRAKSEGTGKIEGSRIDQKTKDAQLLSDENTMLQNLKGLNLDAKSRRDSQTGRNRMNTFFIIMQEWRNKERNIEKEGELVVLYFNLVNFRLINLQYGIANGDEILRAMDFCLAECFPHDVVSNLGGDHFAVLTDTLHMEERTANVFEKIRNIFPNSVECSVGACVWDDHTLDPETICSRAEVAADENRKYLKTNITYYTKELGHHLAISEYVVAHLDEAIQEGWIVVYYQPIVRSLTNKICGVEALARWQDPQYGMLAPSDFIGALEDVRLIWKLDLHVVTQVVRGIANRYQRGIPEIPVSINLSRLDFLYCDIFHEIETIVKTYNIPRRMLHIEVTESLMTSTEKEVLDALQSFRDVGYEIWMDDFGSGYSTLNLLKDYSFDLLKLDMIFLHSRSKRSYEIIASVIEMDKKIGIRTLAEGVETQEQVDFLKKAGCEKMQGYFFGKPLPFDEMLQKSVAKGLSIEDAQQKICYDALGTIDFMTDIALTIVEEQNNTYQVLFMNDPGLILLHQDGFTDLKEWQNYLNDRNNVTMQALFEAGKYTVLSGNIGEVKTVFHGKERLLKYRLLGTYNDTHLYAIHIFDHASSSDELSTKNQMLMNLTYFYPYIFTIDGKDLTIQNTRFTANSTIHSHVYPIKDSDGRYNILLPKIFIEDQSRYDAFIDPITLMERLEKAKAQMLKGVFRTEDGKGQFVWMVHQLLLTPNANSPKILYVIRTMDFYVRSNTSKRMTNLNTKTLIDHIPLPVFWKDTKHKFLDVNPYYMHYFGLDSKKDILGKTDAVMGWHPNDEFYKDMEEQILKSGNVYTNVPGRCIANGVCHDVLMSEWPTYQNGKITGSMGFFVEETLVCENTKVSERLESSHEFLTMEQFFDELISYEMDYQLNKRDFGVLYIYIPELLRIAENYDHHTMYRVMHACKDAIVQVVDHKVSITYIGVGKFVVLIPYTSKDELTKYAPAIKEHIDAIRQVEDIPCSLYAKIRIIYANQVKKINQQLMQVVQQNEEIDDTYDTVDKVATTNTFLQTLMYDAPIGCYVLRPDHMVVYWNAEAEKVLGFSAEEMQGRKCVDMPLGCAFTDGKHVSNAHCPATMAFITGKPQSLQMFMRHKDGHDLLIYNTLIPIKDQEDKVVELVSFFIPLVNNDYDQKVIQNIYEIATRDPLSCLPGRKYMEYCLDEAVEIFRRTKQPFAVLYADVNEFHEVNNTYGHSMGDALLRQFGLSLKKNGRKADIFCRWGGDEFVGLLRLQEPGDCEGAAHRFMRLAKKCEVSENGQTLSCQTAIGITVVRENDTVQSIIARADSYMYQAKKQKEVKIVTDQNAE</sequence>
<dbReference type="InterPro" id="IPR029787">
    <property type="entry name" value="Nucleotide_cyclase"/>
</dbReference>
<dbReference type="EC" id="2.7.7.65" evidence="5"/>
<keyword evidence="1" id="KW-1133">Transmembrane helix</keyword>
<reference evidence="5 6" key="1">
    <citation type="submission" date="2022-03" db="EMBL/GenBank/DDBJ databases">
        <title>Novel taxa within the pig intestine.</title>
        <authorList>
            <person name="Wylensek D."/>
            <person name="Bishof K."/>
            <person name="Afrizal A."/>
            <person name="Clavel T."/>
        </authorList>
    </citation>
    <scope>NUCLEOTIDE SEQUENCE [LARGE SCALE GENOMIC DNA]</scope>
    <source>
        <strain evidence="5 6">Cla-KB-P134</strain>
    </source>
</reference>
<dbReference type="InterPro" id="IPR000160">
    <property type="entry name" value="GGDEF_dom"/>
</dbReference>
<dbReference type="PANTHER" id="PTHR44757">
    <property type="entry name" value="DIGUANYLATE CYCLASE DGCP"/>
    <property type="match status" value="1"/>
</dbReference>
<dbReference type="CDD" id="cd00130">
    <property type="entry name" value="PAS"/>
    <property type="match status" value="1"/>
</dbReference>
<evidence type="ECO:0000259" key="2">
    <source>
        <dbReference type="PROSITE" id="PS50112"/>
    </source>
</evidence>
<keyword evidence="5" id="KW-0808">Transferase</keyword>
<organism evidence="5 6">
    <name type="scientific">Absicoccus intestinalis</name>
    <dbReference type="NCBI Taxonomy" id="2926319"/>
    <lineage>
        <taxon>Bacteria</taxon>
        <taxon>Bacillati</taxon>
        <taxon>Bacillota</taxon>
        <taxon>Erysipelotrichia</taxon>
        <taxon>Erysipelotrichales</taxon>
        <taxon>Erysipelotrichaceae</taxon>
        <taxon>Absicoccus</taxon>
    </lineage>
</organism>
<feature type="transmembrane region" description="Helical" evidence="1">
    <location>
        <begin position="108"/>
        <end position="128"/>
    </location>
</feature>
<evidence type="ECO:0000259" key="4">
    <source>
        <dbReference type="PROSITE" id="PS50887"/>
    </source>
</evidence>
<dbReference type="SMART" id="SM00052">
    <property type="entry name" value="EAL"/>
    <property type="match status" value="1"/>
</dbReference>
<feature type="domain" description="EAL" evidence="3">
    <location>
        <begin position="572"/>
        <end position="824"/>
    </location>
</feature>
<dbReference type="PROSITE" id="PS50887">
    <property type="entry name" value="GGDEF"/>
    <property type="match status" value="3"/>
</dbReference>